<keyword evidence="3" id="KW-0677">Repeat</keyword>
<reference evidence="5 6" key="1">
    <citation type="submission" date="2024-09" db="EMBL/GenBank/DDBJ databases">
        <title>Floridaenema gen nov. (Aerosakkonemataceae, Aerosakkonematales ord. nov., Cyanobacteria) from benthic tropical and subtropical fresh waters, with the description of four new species.</title>
        <authorList>
            <person name="Moretto J.A."/>
            <person name="Berthold D.E."/>
            <person name="Lefler F.W."/>
            <person name="Huang I.-S."/>
            <person name="Laughinghouse H. IV."/>
        </authorList>
    </citation>
    <scope>NUCLEOTIDE SEQUENCE [LARGE SCALE GENOMIC DNA]</scope>
    <source>
        <strain evidence="5 6">BLCC-F50</strain>
    </source>
</reference>
<dbReference type="SUPFAM" id="SSF48452">
    <property type="entry name" value="TPR-like"/>
    <property type="match status" value="1"/>
</dbReference>
<dbReference type="InterPro" id="IPR052386">
    <property type="entry name" value="GPSM"/>
</dbReference>
<dbReference type="RefSeq" id="WP_413267428.1">
    <property type="nucleotide sequence ID" value="NZ_JBHFNR010000265.1"/>
</dbReference>
<dbReference type="Pfam" id="PF13424">
    <property type="entry name" value="TPR_12"/>
    <property type="match status" value="1"/>
</dbReference>
<gene>
    <name evidence="5" type="ORF">ACE1CI_33290</name>
</gene>
<dbReference type="SMART" id="SM00028">
    <property type="entry name" value="TPR"/>
    <property type="match status" value="2"/>
</dbReference>
<evidence type="ECO:0000256" key="1">
    <source>
        <dbReference type="ARBA" id="ARBA00004496"/>
    </source>
</evidence>
<keyword evidence="4" id="KW-0802">TPR repeat</keyword>
<evidence type="ECO:0000256" key="2">
    <source>
        <dbReference type="ARBA" id="ARBA00022490"/>
    </source>
</evidence>
<organism evidence="5 6">
    <name type="scientific">Floridaenema flaviceps BLCC-F50</name>
    <dbReference type="NCBI Taxonomy" id="3153642"/>
    <lineage>
        <taxon>Bacteria</taxon>
        <taxon>Bacillati</taxon>
        <taxon>Cyanobacteriota</taxon>
        <taxon>Cyanophyceae</taxon>
        <taxon>Oscillatoriophycideae</taxon>
        <taxon>Aerosakkonematales</taxon>
        <taxon>Aerosakkonemataceae</taxon>
        <taxon>Floridanema</taxon>
        <taxon>Floridanema flaviceps</taxon>
    </lineage>
</organism>
<evidence type="ECO:0000256" key="3">
    <source>
        <dbReference type="ARBA" id="ARBA00022737"/>
    </source>
</evidence>
<evidence type="ECO:0000313" key="6">
    <source>
        <dbReference type="Proteomes" id="UP001576784"/>
    </source>
</evidence>
<accession>A0ABV4Y1F1</accession>
<evidence type="ECO:0000256" key="4">
    <source>
        <dbReference type="PROSITE-ProRule" id="PRU00339"/>
    </source>
</evidence>
<feature type="repeat" description="TPR" evidence="4">
    <location>
        <begin position="174"/>
        <end position="207"/>
    </location>
</feature>
<dbReference type="PANTHER" id="PTHR45954">
    <property type="entry name" value="LD33695P"/>
    <property type="match status" value="1"/>
</dbReference>
<dbReference type="EMBL" id="JBHFNR010000265">
    <property type="protein sequence ID" value="MFB2897818.1"/>
    <property type="molecule type" value="Genomic_DNA"/>
</dbReference>
<keyword evidence="2" id="KW-0963">Cytoplasm</keyword>
<dbReference type="PANTHER" id="PTHR45954:SF1">
    <property type="entry name" value="LD33695P"/>
    <property type="match status" value="1"/>
</dbReference>
<dbReference type="InterPro" id="IPR019734">
    <property type="entry name" value="TPR_rpt"/>
</dbReference>
<dbReference type="Proteomes" id="UP001576784">
    <property type="component" value="Unassembled WGS sequence"/>
</dbReference>
<comment type="subcellular location">
    <subcellularLocation>
        <location evidence="1">Cytoplasm</location>
    </subcellularLocation>
</comment>
<dbReference type="PROSITE" id="PS50005">
    <property type="entry name" value="TPR"/>
    <property type="match status" value="1"/>
</dbReference>
<protein>
    <submittedName>
        <fullName evidence="5">Tetratricopeptide repeat protein</fullName>
    </submittedName>
</protein>
<sequence>MDEQRIAAYGQLIQKLLLCSNDEKYQILNNHYELLDPGLLQMIIGIAKQADDDGYQNIVKFLTNLALELGEWLGSETQPKAIKKRTADILFDWANEQYNLSQFLVACQCLQQSLIIYQAIHDRQGEAASLGCLAVSLGRLGNTYDSLGESERAIAFHEKSLAIFQEIKDRQGEATSLGGLGLDYFSLGQYERAIDFHEKSLAISREIKDRQGEATSLGNLGIAYFNLGQ</sequence>
<keyword evidence="6" id="KW-1185">Reference proteome</keyword>
<dbReference type="Gene3D" id="1.25.40.10">
    <property type="entry name" value="Tetratricopeptide repeat domain"/>
    <property type="match status" value="1"/>
</dbReference>
<dbReference type="InterPro" id="IPR011990">
    <property type="entry name" value="TPR-like_helical_dom_sf"/>
</dbReference>
<proteinExistence type="predicted"/>
<comment type="caution">
    <text evidence="5">The sequence shown here is derived from an EMBL/GenBank/DDBJ whole genome shotgun (WGS) entry which is preliminary data.</text>
</comment>
<evidence type="ECO:0000313" key="5">
    <source>
        <dbReference type="EMBL" id="MFB2897818.1"/>
    </source>
</evidence>
<name>A0ABV4Y1F1_9CYAN</name>